<keyword evidence="3" id="KW-1185">Reference proteome</keyword>
<dbReference type="EMBL" id="CAJFCW020000005">
    <property type="protein sequence ID" value="CAG9118236.1"/>
    <property type="molecule type" value="Genomic_DNA"/>
</dbReference>
<dbReference type="Proteomes" id="UP000783686">
    <property type="component" value="Unassembled WGS sequence"/>
</dbReference>
<sequence>MLDVKLLDEKMASSSLVLIMKKGDVMDINNYRPISMATTMYKILSRIGEQEFSECLKIGLVINKQKTMWMGEVDGALYVNGEAIQKTSWYKYLGQHFEMPRRTDIEVQKRIQAAWAAFRAEYDLLTSRRTELGTEAGGQMEARTVSKKNGASDVGTDTTGFEVRSRQIRARTKLKDVVEVAITIKWKMAAKIPRAGNERLDWKVLIWIPEGKRRVGRPRMRWEDEFVELCVRDWLNRCRHGIGWNTALVTSIGNWREQYLGDRDGDMI</sequence>
<accession>A0A811L8W3</accession>
<evidence type="ECO:0000313" key="3">
    <source>
        <dbReference type="Proteomes" id="UP000614601"/>
    </source>
</evidence>
<dbReference type="Proteomes" id="UP000614601">
    <property type="component" value="Unassembled WGS sequence"/>
</dbReference>
<proteinExistence type="predicted"/>
<name>A0A811L8W3_9BILA</name>
<organism evidence="2 3">
    <name type="scientific">Bursaphelenchus okinawaensis</name>
    <dbReference type="NCBI Taxonomy" id="465554"/>
    <lineage>
        <taxon>Eukaryota</taxon>
        <taxon>Metazoa</taxon>
        <taxon>Ecdysozoa</taxon>
        <taxon>Nematoda</taxon>
        <taxon>Chromadorea</taxon>
        <taxon>Rhabditida</taxon>
        <taxon>Tylenchina</taxon>
        <taxon>Tylenchomorpha</taxon>
        <taxon>Aphelenchoidea</taxon>
        <taxon>Aphelenchoididae</taxon>
        <taxon>Bursaphelenchus</taxon>
    </lineage>
</organism>
<evidence type="ECO:0000256" key="1">
    <source>
        <dbReference type="SAM" id="MobiDB-lite"/>
    </source>
</evidence>
<gene>
    <name evidence="2" type="ORF">BOKJ2_LOCUS10344</name>
</gene>
<comment type="caution">
    <text evidence="2">The sequence shown here is derived from an EMBL/GenBank/DDBJ whole genome shotgun (WGS) entry which is preliminary data.</text>
</comment>
<dbReference type="OrthoDB" id="410104at2759"/>
<evidence type="ECO:0008006" key="4">
    <source>
        <dbReference type="Google" id="ProtNLM"/>
    </source>
</evidence>
<protein>
    <recommendedName>
        <fullName evidence="4">Reverse transcriptase domain-containing protein</fullName>
    </recommendedName>
</protein>
<reference evidence="2" key="1">
    <citation type="submission" date="2020-09" db="EMBL/GenBank/DDBJ databases">
        <authorList>
            <person name="Kikuchi T."/>
        </authorList>
    </citation>
    <scope>NUCLEOTIDE SEQUENCE</scope>
    <source>
        <strain evidence="2">SH1</strain>
    </source>
</reference>
<dbReference type="EMBL" id="CAJFDH010000005">
    <property type="protein sequence ID" value="CAD5223574.1"/>
    <property type="molecule type" value="Genomic_DNA"/>
</dbReference>
<dbReference type="AlphaFoldDB" id="A0A811L8W3"/>
<feature type="region of interest" description="Disordered" evidence="1">
    <location>
        <begin position="135"/>
        <end position="156"/>
    </location>
</feature>
<evidence type="ECO:0000313" key="2">
    <source>
        <dbReference type="EMBL" id="CAD5223574.1"/>
    </source>
</evidence>